<keyword evidence="1" id="KW-0732">Signal</keyword>
<dbReference type="KEGG" id="tet:TTHERM_00437460"/>
<feature type="signal peptide" evidence="1">
    <location>
        <begin position="1"/>
        <end position="17"/>
    </location>
</feature>
<dbReference type="OrthoDB" id="324749at2759"/>
<name>I7M1S6_TETTS</name>
<organism evidence="2 3">
    <name type="scientific">Tetrahymena thermophila (strain SB210)</name>
    <dbReference type="NCBI Taxonomy" id="312017"/>
    <lineage>
        <taxon>Eukaryota</taxon>
        <taxon>Sar</taxon>
        <taxon>Alveolata</taxon>
        <taxon>Ciliophora</taxon>
        <taxon>Intramacronucleata</taxon>
        <taxon>Oligohymenophorea</taxon>
        <taxon>Hymenostomatida</taxon>
        <taxon>Tetrahymenina</taxon>
        <taxon>Tetrahymenidae</taxon>
        <taxon>Tetrahymena</taxon>
    </lineage>
</organism>
<dbReference type="InterPro" id="IPR006212">
    <property type="entry name" value="Furin_repeat"/>
</dbReference>
<dbReference type="InParanoid" id="I7M1S6"/>
<dbReference type="GeneID" id="7824890"/>
<dbReference type="eggNOG" id="ENOG502R2P7">
    <property type="taxonomic scope" value="Eukaryota"/>
</dbReference>
<keyword evidence="3" id="KW-1185">Reference proteome</keyword>
<dbReference type="OMA" id="SIAFCQL"/>
<dbReference type="Proteomes" id="UP000009168">
    <property type="component" value="Unassembled WGS sequence"/>
</dbReference>
<evidence type="ECO:0000313" key="2">
    <source>
        <dbReference type="EMBL" id="EAR97497.1"/>
    </source>
</evidence>
<sequence>MNKKIIILLITISIAFCQLCHNSCATCNGNVCLSCSADHSQVDPNQRTCVCQSGYYASSLNPLTCNQLISGSKDNQCHIDMALNMANFYVNTDCYYYTENAGQSGSEANYIRSDISIDTSHSQFSEADCRSYVVTHIQYQPKGNNSGNEDVDYVDLPAPKNGGSYLSNLPGGKSGDQRIQIPLIDVYGLANSQTVSADGNQIVQILNYRILIGYSGTVLRSHRWQSTVFTNRNQVQTFTVDVDIQRTQGCQPGQNCIIVADLDVTGKQYKSDWVTVNSGAQYTVGDILYLRIWFKDATYTKQLSFQQLFFLNDSGQVFDYTALCDPVATAWNHNDKSLHVQLPLVEPSLSATIQVNMKIETADARLRRLQTGSDTTSQQFSVSVASAPSNSSNQTNTSNSLIVLFSLLNLLAIVILI</sequence>
<gene>
    <name evidence="2" type="ORF">TTHERM_00437460</name>
</gene>
<dbReference type="CDD" id="cd00064">
    <property type="entry name" value="FU"/>
    <property type="match status" value="1"/>
</dbReference>
<proteinExistence type="predicted"/>
<protein>
    <recommendedName>
        <fullName evidence="4">Transmembrane protein</fullName>
    </recommendedName>
</protein>
<dbReference type="HOGENOM" id="CLU_664791_0_0_1"/>
<evidence type="ECO:0008006" key="4">
    <source>
        <dbReference type="Google" id="ProtNLM"/>
    </source>
</evidence>
<dbReference type="InterPro" id="IPR009030">
    <property type="entry name" value="Growth_fac_rcpt_cys_sf"/>
</dbReference>
<dbReference type="SUPFAM" id="SSF57184">
    <property type="entry name" value="Growth factor receptor domain"/>
    <property type="match status" value="1"/>
</dbReference>
<accession>I7M1S6</accession>
<evidence type="ECO:0000313" key="3">
    <source>
        <dbReference type="Proteomes" id="UP000009168"/>
    </source>
</evidence>
<dbReference type="STRING" id="312017.I7M1S6"/>
<dbReference type="RefSeq" id="XP_001017742.1">
    <property type="nucleotide sequence ID" value="XM_001017742.1"/>
</dbReference>
<reference evidence="3" key="1">
    <citation type="journal article" date="2006" name="PLoS Biol.">
        <title>Macronuclear genome sequence of the ciliate Tetrahymena thermophila, a model eukaryote.</title>
        <authorList>
            <person name="Eisen J.A."/>
            <person name="Coyne R.S."/>
            <person name="Wu M."/>
            <person name="Wu D."/>
            <person name="Thiagarajan M."/>
            <person name="Wortman J.R."/>
            <person name="Badger J.H."/>
            <person name="Ren Q."/>
            <person name="Amedeo P."/>
            <person name="Jones K.M."/>
            <person name="Tallon L.J."/>
            <person name="Delcher A.L."/>
            <person name="Salzberg S.L."/>
            <person name="Silva J.C."/>
            <person name="Haas B.J."/>
            <person name="Majoros W.H."/>
            <person name="Farzad M."/>
            <person name="Carlton J.M."/>
            <person name="Smith R.K. Jr."/>
            <person name="Garg J."/>
            <person name="Pearlman R.E."/>
            <person name="Karrer K.M."/>
            <person name="Sun L."/>
            <person name="Manning G."/>
            <person name="Elde N.C."/>
            <person name="Turkewitz A.P."/>
            <person name="Asai D.J."/>
            <person name="Wilkes D.E."/>
            <person name="Wang Y."/>
            <person name="Cai H."/>
            <person name="Collins K."/>
            <person name="Stewart B.A."/>
            <person name="Lee S.R."/>
            <person name="Wilamowska K."/>
            <person name="Weinberg Z."/>
            <person name="Ruzzo W.L."/>
            <person name="Wloga D."/>
            <person name="Gaertig J."/>
            <person name="Frankel J."/>
            <person name="Tsao C.-C."/>
            <person name="Gorovsky M.A."/>
            <person name="Keeling P.J."/>
            <person name="Waller R.F."/>
            <person name="Patron N.J."/>
            <person name="Cherry J.M."/>
            <person name="Stover N.A."/>
            <person name="Krieger C.J."/>
            <person name="del Toro C."/>
            <person name="Ryder H.F."/>
            <person name="Williamson S.C."/>
            <person name="Barbeau R.A."/>
            <person name="Hamilton E.P."/>
            <person name="Orias E."/>
        </authorList>
    </citation>
    <scope>NUCLEOTIDE SEQUENCE [LARGE SCALE GENOMIC DNA]</scope>
    <source>
        <strain evidence="3">SB210</strain>
    </source>
</reference>
<feature type="chain" id="PRO_5003711961" description="Transmembrane protein" evidence="1">
    <location>
        <begin position="18"/>
        <end position="417"/>
    </location>
</feature>
<evidence type="ECO:0000256" key="1">
    <source>
        <dbReference type="SAM" id="SignalP"/>
    </source>
</evidence>
<dbReference type="AlphaFoldDB" id="I7M1S6"/>
<dbReference type="EMBL" id="GG662663">
    <property type="protein sequence ID" value="EAR97497.1"/>
    <property type="molecule type" value="Genomic_DNA"/>
</dbReference>